<dbReference type="InterPro" id="IPR001452">
    <property type="entry name" value="SH3_domain"/>
</dbReference>
<dbReference type="GO" id="GO:0009566">
    <property type="term" value="P:fertilization"/>
    <property type="evidence" value="ECO:0007669"/>
    <property type="project" value="TreeGrafter"/>
</dbReference>
<dbReference type="AlphaFoldDB" id="R0L4D1"/>
<organism evidence="5 6">
    <name type="scientific">Anas platyrhynchos</name>
    <name type="common">Mallard</name>
    <name type="synonym">Anas boschas</name>
    <dbReference type="NCBI Taxonomy" id="8839"/>
    <lineage>
        <taxon>Eukaryota</taxon>
        <taxon>Metazoa</taxon>
        <taxon>Chordata</taxon>
        <taxon>Craniata</taxon>
        <taxon>Vertebrata</taxon>
        <taxon>Euteleostomi</taxon>
        <taxon>Archelosauria</taxon>
        <taxon>Archosauria</taxon>
        <taxon>Dinosauria</taxon>
        <taxon>Saurischia</taxon>
        <taxon>Theropoda</taxon>
        <taxon>Coelurosauria</taxon>
        <taxon>Aves</taxon>
        <taxon>Neognathae</taxon>
        <taxon>Galloanserae</taxon>
        <taxon>Anseriformes</taxon>
        <taxon>Anatidae</taxon>
        <taxon>Anatinae</taxon>
        <taxon>Anas</taxon>
    </lineage>
</organism>
<dbReference type="GO" id="GO:0007286">
    <property type="term" value="P:spermatid development"/>
    <property type="evidence" value="ECO:0007669"/>
    <property type="project" value="TreeGrafter"/>
</dbReference>
<evidence type="ECO:0000313" key="5">
    <source>
        <dbReference type="EMBL" id="EOA95137.1"/>
    </source>
</evidence>
<dbReference type="GO" id="GO:0005634">
    <property type="term" value="C:nucleus"/>
    <property type="evidence" value="ECO:0007669"/>
    <property type="project" value="TreeGrafter"/>
</dbReference>
<protein>
    <submittedName>
        <fullName evidence="5">Peripheral-type benzodiazepine receptor-associated protein 1</fullName>
    </submittedName>
</protein>
<dbReference type="SUPFAM" id="SSF50044">
    <property type="entry name" value="SH3-domain"/>
    <property type="match status" value="1"/>
</dbReference>
<evidence type="ECO:0000313" key="6">
    <source>
        <dbReference type="Proteomes" id="UP000296049"/>
    </source>
</evidence>
<feature type="region of interest" description="Disordered" evidence="3">
    <location>
        <begin position="544"/>
        <end position="615"/>
    </location>
</feature>
<dbReference type="SMART" id="SM00326">
    <property type="entry name" value="SH3"/>
    <property type="match status" value="1"/>
</dbReference>
<feature type="compositionally biased region" description="Basic residues" evidence="3">
    <location>
        <begin position="732"/>
        <end position="742"/>
    </location>
</feature>
<sequence>MTSQPGTVYKAALAPAEFAEFAAVRCWCLLGAQSLLSLSGPGRAIAGSFCWQRLVTVRQFIILSTMSRGGVGQGPMVSGHSSSRRGPARRPSGLVQQKEHGQELEELRAQLEAERLRTQKLQRSFADEAREMKKRAEQERQLLAEKLRSKWEQERVREQQRLKEQSQRQRAAEIRQLLREKDAERCQAHELLQQQRDNSIRQARELQRQLAEELVRRGWRRTNEVRGKLQEVHRQLSGRADSKQAAQILSLQNELQQQRRLFLQYILEQEEACPPGSGDSQLLELKVQLQHAVEDLRRQCSALQQETRCLIKKSSLEVTEEVEWLQKNTCTLGLLTKRLQEKARQLKEVAKTEQADQQQRGQLESEAGKKLRPHMNLDLERSRLRKRYEDLKVRLAEMTNENARRAEENSQLRGQKDWIEEVQSENAALKAKLVQVTEQRNAAIGEVKRLQTQLKDVGCELNAMRQLAERRQQQENDLEETNRLLHNKAEEVEHFQRAWAEQRRTHEEDMQVAQAQLREFEKQYQQQSQQCELLSQQLEQEKRKKSNRITSELRQVTSPATAQASAEQSHDLCNNEDCYDTSEKPTEVLASHTSTSTSDAAHNSPGCSLLSDEGPVDETGYSGVEHVSFELPSLGQGLLKLRRFLARFSYNPFEGPNEHPEAELPLTAGEYVYVLGDMDEDGWFVGELTDGKRGFIPSNFVEEVSDDEPVTNVPPELRDLLQDSDDEERFCSRSRRKKKKKK</sequence>
<dbReference type="Pfam" id="PF07653">
    <property type="entry name" value="SH3_2"/>
    <property type="match status" value="1"/>
</dbReference>
<keyword evidence="5" id="KW-0675">Receptor</keyword>
<feature type="compositionally biased region" description="Polar residues" evidence="3">
    <location>
        <begin position="548"/>
        <end position="567"/>
    </location>
</feature>
<keyword evidence="6" id="KW-1185">Reference proteome</keyword>
<feature type="region of interest" description="Disordered" evidence="3">
    <location>
        <begin position="70"/>
        <end position="101"/>
    </location>
</feature>
<dbReference type="InterPro" id="IPR040325">
    <property type="entry name" value="RIMBP1/2/3"/>
</dbReference>
<dbReference type="Proteomes" id="UP000296049">
    <property type="component" value="Unassembled WGS sequence"/>
</dbReference>
<name>R0L4D1_ANAPL</name>
<evidence type="ECO:0000259" key="4">
    <source>
        <dbReference type="PROSITE" id="PS50002"/>
    </source>
</evidence>
<dbReference type="Pfam" id="PF25566">
    <property type="entry name" value="RIMB1_N"/>
    <property type="match status" value="1"/>
</dbReference>
<feature type="region of interest" description="Disordered" evidence="3">
    <location>
        <begin position="703"/>
        <end position="742"/>
    </location>
</feature>
<dbReference type="Gene3D" id="2.30.30.40">
    <property type="entry name" value="SH3 Domains"/>
    <property type="match status" value="1"/>
</dbReference>
<feature type="region of interest" description="Disordered" evidence="3">
    <location>
        <begin position="350"/>
        <end position="369"/>
    </location>
</feature>
<evidence type="ECO:0000256" key="2">
    <source>
        <dbReference type="PROSITE-ProRule" id="PRU00192"/>
    </source>
</evidence>
<evidence type="ECO:0000256" key="1">
    <source>
        <dbReference type="ARBA" id="ARBA00022443"/>
    </source>
</evidence>
<dbReference type="PANTHER" id="PTHR14234">
    <property type="entry name" value="RIM BINDING PROTEIN-RELATED"/>
    <property type="match status" value="1"/>
</dbReference>
<accession>R0L4D1</accession>
<dbReference type="GO" id="GO:0030156">
    <property type="term" value="F:benzodiazepine receptor binding"/>
    <property type="evidence" value="ECO:0007669"/>
    <property type="project" value="TreeGrafter"/>
</dbReference>
<dbReference type="FunFam" id="2.30.30.40:FF:000006">
    <property type="entry name" value="RIMS-binding protein 2 isoform X1"/>
    <property type="match status" value="1"/>
</dbReference>
<dbReference type="PANTHER" id="PTHR14234:SF21">
    <property type="entry name" value="RIMS-BINDING PROTEIN 3A-RELATED"/>
    <property type="match status" value="1"/>
</dbReference>
<feature type="domain" description="SH3" evidence="4">
    <location>
        <begin position="639"/>
        <end position="706"/>
    </location>
</feature>
<dbReference type="EMBL" id="KB744429">
    <property type="protein sequence ID" value="EOA95137.1"/>
    <property type="molecule type" value="Genomic_DNA"/>
</dbReference>
<dbReference type="PROSITE" id="PS50002">
    <property type="entry name" value="SH3"/>
    <property type="match status" value="1"/>
</dbReference>
<gene>
    <name evidence="5" type="ORF">Anapl_15035</name>
</gene>
<proteinExistence type="predicted"/>
<evidence type="ECO:0000256" key="3">
    <source>
        <dbReference type="SAM" id="MobiDB-lite"/>
    </source>
</evidence>
<reference evidence="6" key="1">
    <citation type="journal article" date="2013" name="Nat. Genet.">
        <title>The duck genome and transcriptome provide insight into an avian influenza virus reservoir species.</title>
        <authorList>
            <person name="Huang Y."/>
            <person name="Li Y."/>
            <person name="Burt D.W."/>
            <person name="Chen H."/>
            <person name="Zhang Y."/>
            <person name="Qian W."/>
            <person name="Kim H."/>
            <person name="Gan S."/>
            <person name="Zhao Y."/>
            <person name="Li J."/>
            <person name="Yi K."/>
            <person name="Feng H."/>
            <person name="Zhu P."/>
            <person name="Li B."/>
            <person name="Liu Q."/>
            <person name="Fairley S."/>
            <person name="Magor K.E."/>
            <person name="Du Z."/>
            <person name="Hu X."/>
            <person name="Goodman L."/>
            <person name="Tafer H."/>
            <person name="Vignal A."/>
            <person name="Lee T."/>
            <person name="Kim K.W."/>
            <person name="Sheng Z."/>
            <person name="An Y."/>
            <person name="Searle S."/>
            <person name="Herrero J."/>
            <person name="Groenen M.A."/>
            <person name="Crooijmans R.P."/>
            <person name="Faraut T."/>
            <person name="Cai Q."/>
            <person name="Webster R.G."/>
            <person name="Aldridge J.R."/>
            <person name="Warren W.C."/>
            <person name="Bartschat S."/>
            <person name="Kehr S."/>
            <person name="Marz M."/>
            <person name="Stadler P.F."/>
            <person name="Smith J."/>
            <person name="Kraus R.H."/>
            <person name="Zhao Y."/>
            <person name="Ren L."/>
            <person name="Fei J."/>
            <person name="Morisson M."/>
            <person name="Kaiser P."/>
            <person name="Griffin D.K."/>
            <person name="Rao M."/>
            <person name="Pitel F."/>
            <person name="Wang J."/>
            <person name="Li N."/>
        </authorList>
    </citation>
    <scope>NUCLEOTIDE SEQUENCE [LARGE SCALE GENOMIC DNA]</scope>
</reference>
<keyword evidence="1 2" id="KW-0728">SH3 domain</keyword>
<dbReference type="InterPro" id="IPR036028">
    <property type="entry name" value="SH3-like_dom_sf"/>
</dbReference>
<dbReference type="InterPro" id="IPR057950">
    <property type="entry name" value="RIMB1/RIM3A-C-like_N"/>
</dbReference>
<feature type="compositionally biased region" description="Low complexity" evidence="3">
    <location>
        <begin position="590"/>
        <end position="604"/>
    </location>
</feature>
<dbReference type="GO" id="GO:0002177">
    <property type="term" value="C:manchette"/>
    <property type="evidence" value="ECO:0007669"/>
    <property type="project" value="TreeGrafter"/>
</dbReference>